<name>A0ABS5PL19_9FIRM</name>
<dbReference type="EMBL" id="JAHBCL010000005">
    <property type="protein sequence ID" value="MBS7525875.1"/>
    <property type="molecule type" value="Genomic_DNA"/>
</dbReference>
<evidence type="ECO:0000256" key="2">
    <source>
        <dbReference type="SAM" id="Phobius"/>
    </source>
</evidence>
<comment type="caution">
    <text evidence="3">The sequence shown here is derived from an EMBL/GenBank/DDBJ whole genome shotgun (WGS) entry which is preliminary data.</text>
</comment>
<keyword evidence="2" id="KW-0472">Membrane</keyword>
<feature type="compositionally biased region" description="Acidic residues" evidence="1">
    <location>
        <begin position="79"/>
        <end position="94"/>
    </location>
</feature>
<keyword evidence="4" id="KW-1185">Reference proteome</keyword>
<feature type="compositionally biased region" description="Polar residues" evidence="1">
    <location>
        <begin position="102"/>
        <end position="117"/>
    </location>
</feature>
<dbReference type="Proteomes" id="UP000746471">
    <property type="component" value="Unassembled WGS sequence"/>
</dbReference>
<keyword evidence="2" id="KW-0812">Transmembrane</keyword>
<protein>
    <submittedName>
        <fullName evidence="3">Uncharacterized protein</fullName>
    </submittedName>
</protein>
<feature type="region of interest" description="Disordered" evidence="1">
    <location>
        <begin position="74"/>
        <end position="136"/>
    </location>
</feature>
<reference evidence="3 4" key="1">
    <citation type="submission" date="2021-05" db="EMBL/GenBank/DDBJ databases">
        <title>Fusibacter ferrireducens sp. nov., an anaerobic, sulfur- and Fe-reducing bacterium isolated from the mangrove sediment.</title>
        <authorList>
            <person name="Qiu D."/>
        </authorList>
    </citation>
    <scope>NUCLEOTIDE SEQUENCE [LARGE SCALE GENOMIC DNA]</scope>
    <source>
        <strain evidence="3 4">DSM 12116</strain>
    </source>
</reference>
<evidence type="ECO:0000313" key="4">
    <source>
        <dbReference type="Proteomes" id="UP000746471"/>
    </source>
</evidence>
<accession>A0ABS5PL19</accession>
<sequence>MIKYYQIMFYNVKEVVSVRKGWLMAGIVIVLLVIYVFVLKPYYFDAGLSEEEKQETSQALESIINRAKEDAVQLPDTLTEQDEESHEEAADPIETEPVPNTVGETTEPNTDSSTVPSDSLDPETASDTDEQQAKQKRIEAQYVETMEAVQTQAESLLNDLIEEAKFEYQNLTVKEKDDLLVTGKLASKYMARANELEAMIDEAVESLLADMKAELSANGFSTESVESLQITYEAAKKARREELLSKALNYQP</sequence>
<dbReference type="RefSeq" id="WP_213235657.1">
    <property type="nucleotide sequence ID" value="NZ_JAHBCL010000005.1"/>
</dbReference>
<feature type="compositionally biased region" description="Acidic residues" evidence="1">
    <location>
        <begin position="120"/>
        <end position="130"/>
    </location>
</feature>
<gene>
    <name evidence="3" type="ORF">KHM83_04190</name>
</gene>
<feature type="transmembrane region" description="Helical" evidence="2">
    <location>
        <begin position="21"/>
        <end position="44"/>
    </location>
</feature>
<evidence type="ECO:0000256" key="1">
    <source>
        <dbReference type="SAM" id="MobiDB-lite"/>
    </source>
</evidence>
<proteinExistence type="predicted"/>
<evidence type="ECO:0000313" key="3">
    <source>
        <dbReference type="EMBL" id="MBS7525875.1"/>
    </source>
</evidence>
<keyword evidence="2" id="KW-1133">Transmembrane helix</keyword>
<organism evidence="3 4">
    <name type="scientific">Fusibacter paucivorans</name>
    <dbReference type="NCBI Taxonomy" id="76009"/>
    <lineage>
        <taxon>Bacteria</taxon>
        <taxon>Bacillati</taxon>
        <taxon>Bacillota</taxon>
        <taxon>Clostridia</taxon>
        <taxon>Eubacteriales</taxon>
        <taxon>Eubacteriales Family XII. Incertae Sedis</taxon>
        <taxon>Fusibacter</taxon>
    </lineage>
</organism>